<gene>
    <name evidence="1" type="ORF">L3X38_028657</name>
</gene>
<protein>
    <submittedName>
        <fullName evidence="1">Uncharacterized protein</fullName>
    </submittedName>
</protein>
<accession>A0AAD4Z1G9</accession>
<evidence type="ECO:0000313" key="1">
    <source>
        <dbReference type="EMBL" id="KAI5329260.1"/>
    </source>
</evidence>
<sequence>MKVTDLIQNDQIVSVSCALPKPPSATFALDVLNVHGTQDVILETFGSSRKIEEGVKLVEGSGVVQLLNDQIEIKGSFDVLNMRGTRNGNDTLDSTTNMEATGKQIKGSVLVQNQIDVVVTELASPTFGLDAMNMQETRNENEPLESKLQMFN</sequence>
<keyword evidence="2" id="KW-1185">Reference proteome</keyword>
<reference evidence="1 2" key="1">
    <citation type="journal article" date="2022" name="G3 (Bethesda)">
        <title>Whole-genome sequence and methylome profiling of the almond [Prunus dulcis (Mill.) D.A. Webb] cultivar 'Nonpareil'.</title>
        <authorList>
            <person name="D'Amico-Willman K.M."/>
            <person name="Ouma W.Z."/>
            <person name="Meulia T."/>
            <person name="Sideli G.M."/>
            <person name="Gradziel T.M."/>
            <person name="Fresnedo-Ramirez J."/>
        </authorList>
    </citation>
    <scope>NUCLEOTIDE SEQUENCE [LARGE SCALE GENOMIC DNA]</scope>
    <source>
        <strain evidence="1">Clone GOH B32 T37-40</strain>
    </source>
</reference>
<evidence type="ECO:0000313" key="2">
    <source>
        <dbReference type="Proteomes" id="UP001054821"/>
    </source>
</evidence>
<proteinExistence type="predicted"/>
<name>A0AAD4Z1G9_PRUDU</name>
<dbReference type="AlphaFoldDB" id="A0AAD4Z1G9"/>
<comment type="caution">
    <text evidence="1">The sequence shown here is derived from an EMBL/GenBank/DDBJ whole genome shotgun (WGS) entry which is preliminary data.</text>
</comment>
<dbReference type="EMBL" id="JAJFAZ020000005">
    <property type="protein sequence ID" value="KAI5329260.1"/>
    <property type="molecule type" value="Genomic_DNA"/>
</dbReference>
<organism evidence="1 2">
    <name type="scientific">Prunus dulcis</name>
    <name type="common">Almond</name>
    <name type="synonym">Amygdalus dulcis</name>
    <dbReference type="NCBI Taxonomy" id="3755"/>
    <lineage>
        <taxon>Eukaryota</taxon>
        <taxon>Viridiplantae</taxon>
        <taxon>Streptophyta</taxon>
        <taxon>Embryophyta</taxon>
        <taxon>Tracheophyta</taxon>
        <taxon>Spermatophyta</taxon>
        <taxon>Magnoliopsida</taxon>
        <taxon>eudicotyledons</taxon>
        <taxon>Gunneridae</taxon>
        <taxon>Pentapetalae</taxon>
        <taxon>rosids</taxon>
        <taxon>fabids</taxon>
        <taxon>Rosales</taxon>
        <taxon>Rosaceae</taxon>
        <taxon>Amygdaloideae</taxon>
        <taxon>Amygdaleae</taxon>
        <taxon>Prunus</taxon>
    </lineage>
</organism>
<dbReference type="Proteomes" id="UP001054821">
    <property type="component" value="Chromosome 5"/>
</dbReference>